<comment type="caution">
    <text evidence="2">The sequence shown here is derived from an EMBL/GenBank/DDBJ whole genome shotgun (WGS) entry which is preliminary data.</text>
</comment>
<evidence type="ECO:0000259" key="1">
    <source>
        <dbReference type="Pfam" id="PF00326"/>
    </source>
</evidence>
<proteinExistence type="predicted"/>
<accession>A0ABT0FTR9</accession>
<evidence type="ECO:0000313" key="2">
    <source>
        <dbReference type="EMBL" id="MCK2215707.1"/>
    </source>
</evidence>
<dbReference type="EMBL" id="JAKRKC020000001">
    <property type="protein sequence ID" value="MCK2215707.1"/>
    <property type="molecule type" value="Genomic_DNA"/>
</dbReference>
<gene>
    <name evidence="2" type="ORF">MF672_018195</name>
</gene>
<feature type="domain" description="Peptidase S9 prolyl oligopeptidase catalytic" evidence="1">
    <location>
        <begin position="5"/>
        <end position="73"/>
    </location>
</feature>
<dbReference type="SUPFAM" id="SSF53474">
    <property type="entry name" value="alpha/beta-Hydrolases"/>
    <property type="match status" value="1"/>
</dbReference>
<keyword evidence="3" id="KW-1185">Reference proteome</keyword>
<dbReference type="Proteomes" id="UP001317259">
    <property type="component" value="Unassembled WGS sequence"/>
</dbReference>
<dbReference type="InterPro" id="IPR001375">
    <property type="entry name" value="Peptidase_S9_cat"/>
</dbReference>
<evidence type="ECO:0000313" key="3">
    <source>
        <dbReference type="Proteomes" id="UP001317259"/>
    </source>
</evidence>
<protein>
    <submittedName>
        <fullName evidence="2">S9 family peptidase</fullName>
    </submittedName>
</protein>
<reference evidence="2 3" key="1">
    <citation type="submission" date="2022-04" db="EMBL/GenBank/DDBJ databases">
        <title>Genome draft of Actinomadura sp. ATCC 31491.</title>
        <authorList>
            <person name="Shi X."/>
            <person name="Du Y."/>
        </authorList>
    </citation>
    <scope>NUCLEOTIDE SEQUENCE [LARGE SCALE GENOMIC DNA]</scope>
    <source>
        <strain evidence="2 3">ATCC 31491</strain>
    </source>
</reference>
<sequence>MTPDAPPFLLLHGTADTRVPAAQSARLAEALRAAGARADLRPVPDADHLWAGVGEQVVEECFAASLAFAREVTSTSA</sequence>
<name>A0ABT0FTR9_9ACTN</name>
<dbReference type="InterPro" id="IPR029058">
    <property type="entry name" value="AB_hydrolase_fold"/>
</dbReference>
<dbReference type="Pfam" id="PF00326">
    <property type="entry name" value="Peptidase_S9"/>
    <property type="match status" value="1"/>
</dbReference>
<organism evidence="2 3">
    <name type="scientific">Actinomadura luzonensis</name>
    <dbReference type="NCBI Taxonomy" id="2805427"/>
    <lineage>
        <taxon>Bacteria</taxon>
        <taxon>Bacillati</taxon>
        <taxon>Actinomycetota</taxon>
        <taxon>Actinomycetes</taxon>
        <taxon>Streptosporangiales</taxon>
        <taxon>Thermomonosporaceae</taxon>
        <taxon>Actinomadura</taxon>
    </lineage>
</organism>
<dbReference type="Gene3D" id="3.40.50.1820">
    <property type="entry name" value="alpha/beta hydrolase"/>
    <property type="match status" value="1"/>
</dbReference>